<gene>
    <name evidence="2" type="ORF">C4532_00025</name>
</gene>
<dbReference type="Proteomes" id="UP000285961">
    <property type="component" value="Unassembled WGS sequence"/>
</dbReference>
<dbReference type="EMBL" id="QZKI01000001">
    <property type="protein sequence ID" value="RJP75651.1"/>
    <property type="molecule type" value="Genomic_DNA"/>
</dbReference>
<feature type="region of interest" description="Disordered" evidence="1">
    <location>
        <begin position="80"/>
        <end position="177"/>
    </location>
</feature>
<evidence type="ECO:0000313" key="3">
    <source>
        <dbReference type="Proteomes" id="UP000285961"/>
    </source>
</evidence>
<sequence length="216" mass="24627">MTVTKINETLGPRITNFTNYRAHMVPMMKGGDGRVKEVFVNRKRSSTAGVAGPGRGGKGRRREHEWHEWSPNKTNTARVFNRKGTKTDFASGSQALGAEERGESEPQTANFLVNRELRELRERTGERPGDKKPETDFSPQGTRGSTARHSRNQRRRRKWITNITNGTNHTNEPPFFFHSREACPRPDRGTGIHFTTKTYDTMLLKITTEIKENAME</sequence>
<protein>
    <submittedName>
        <fullName evidence="2">Uncharacterized protein</fullName>
    </submittedName>
</protein>
<proteinExistence type="predicted"/>
<evidence type="ECO:0000256" key="1">
    <source>
        <dbReference type="SAM" id="MobiDB-lite"/>
    </source>
</evidence>
<organism evidence="2 3">
    <name type="scientific">Candidatus Abyssobacteria bacterium SURF_17</name>
    <dbReference type="NCBI Taxonomy" id="2093361"/>
    <lineage>
        <taxon>Bacteria</taxon>
        <taxon>Pseudomonadati</taxon>
        <taxon>Candidatus Hydrogenedentota</taxon>
        <taxon>Candidatus Abyssobacteria</taxon>
    </lineage>
</organism>
<dbReference type="AlphaFoldDB" id="A0A419FA34"/>
<evidence type="ECO:0000313" key="2">
    <source>
        <dbReference type="EMBL" id="RJP75651.1"/>
    </source>
</evidence>
<name>A0A419FA34_9BACT</name>
<comment type="caution">
    <text evidence="2">The sequence shown here is derived from an EMBL/GenBank/DDBJ whole genome shotgun (WGS) entry which is preliminary data.</text>
</comment>
<reference evidence="2 3" key="1">
    <citation type="journal article" date="2017" name="ISME J.">
        <title>Energy and carbon metabolisms in a deep terrestrial subsurface fluid microbial community.</title>
        <authorList>
            <person name="Momper L."/>
            <person name="Jungbluth S.P."/>
            <person name="Lee M.D."/>
            <person name="Amend J.P."/>
        </authorList>
    </citation>
    <scope>NUCLEOTIDE SEQUENCE [LARGE SCALE GENOMIC DNA]</scope>
    <source>
        <strain evidence="2">SURF_17</strain>
    </source>
</reference>
<feature type="compositionally biased region" description="Basic and acidic residues" evidence="1">
    <location>
        <begin position="115"/>
        <end position="135"/>
    </location>
</feature>
<feature type="compositionally biased region" description="Basic residues" evidence="1">
    <location>
        <begin position="146"/>
        <end position="159"/>
    </location>
</feature>
<feature type="compositionally biased region" description="Low complexity" evidence="1">
    <location>
        <begin position="160"/>
        <end position="171"/>
    </location>
</feature>
<feature type="region of interest" description="Disordered" evidence="1">
    <location>
        <begin position="46"/>
        <end position="66"/>
    </location>
</feature>
<accession>A0A419FA34</accession>